<dbReference type="InterPro" id="IPR027598">
    <property type="entry name" value="Amphi-Trp_dom"/>
</dbReference>
<protein>
    <submittedName>
        <fullName evidence="2">Amphi-Trp domain-containing protein</fullName>
    </submittedName>
</protein>
<dbReference type="RefSeq" id="WP_091762320.1">
    <property type="nucleotide sequence ID" value="NZ_FOHB01000010.1"/>
</dbReference>
<evidence type="ECO:0000313" key="2">
    <source>
        <dbReference type="EMBL" id="SES47952.1"/>
    </source>
</evidence>
<feature type="domain" description="Amphi-Trp" evidence="1">
    <location>
        <begin position="6"/>
        <end position="72"/>
    </location>
</feature>
<dbReference type="Pfam" id="PF20068">
    <property type="entry name" value="Amphi-Trp"/>
    <property type="match status" value="1"/>
</dbReference>
<accession>A0A1H9XP62</accession>
<gene>
    <name evidence="2" type="ORF">SAMN05216199_0009</name>
</gene>
<name>A0A1H9XP62_9MICO</name>
<dbReference type="Proteomes" id="UP000199019">
    <property type="component" value="Unassembled WGS sequence"/>
</dbReference>
<sequence length="72" mass="8235">MDLIEIADKERLSREDAAARLRDLADALARNNEVVFERGGMRITVHVPDEVDLKLEVEVGDEESELEIELTW</sequence>
<dbReference type="AlphaFoldDB" id="A0A1H9XP62"/>
<evidence type="ECO:0000259" key="1">
    <source>
        <dbReference type="Pfam" id="PF20068"/>
    </source>
</evidence>
<dbReference type="EMBL" id="FOHB01000010">
    <property type="protein sequence ID" value="SES47952.1"/>
    <property type="molecule type" value="Genomic_DNA"/>
</dbReference>
<evidence type="ECO:0000313" key="3">
    <source>
        <dbReference type="Proteomes" id="UP000199019"/>
    </source>
</evidence>
<keyword evidence="3" id="KW-1185">Reference proteome</keyword>
<dbReference type="STRING" id="587636.SAMN05216199_0009"/>
<reference evidence="3" key="1">
    <citation type="submission" date="2016-10" db="EMBL/GenBank/DDBJ databases">
        <authorList>
            <person name="Varghese N."/>
            <person name="Submissions S."/>
        </authorList>
    </citation>
    <scope>NUCLEOTIDE SEQUENCE [LARGE SCALE GENOMIC DNA]</scope>
    <source>
        <strain evidence="3">CGMCC 1.6963</strain>
    </source>
</reference>
<dbReference type="NCBIfam" id="TIGR04354">
    <property type="entry name" value="amphi-Trp"/>
    <property type="match status" value="1"/>
</dbReference>
<proteinExistence type="predicted"/>
<organism evidence="2 3">
    <name type="scientific">Pedococcus cremeus</name>
    <dbReference type="NCBI Taxonomy" id="587636"/>
    <lineage>
        <taxon>Bacteria</taxon>
        <taxon>Bacillati</taxon>
        <taxon>Actinomycetota</taxon>
        <taxon>Actinomycetes</taxon>
        <taxon>Micrococcales</taxon>
        <taxon>Intrasporangiaceae</taxon>
        <taxon>Pedococcus</taxon>
    </lineage>
</organism>